<name>A0AAV5MBU3_9ROSI</name>
<keyword evidence="1" id="KW-0812">Transmembrane</keyword>
<accession>A0AAV5MBU3</accession>
<feature type="transmembrane region" description="Helical" evidence="1">
    <location>
        <begin position="51"/>
        <end position="75"/>
    </location>
</feature>
<evidence type="ECO:0000256" key="1">
    <source>
        <dbReference type="SAM" id="Phobius"/>
    </source>
</evidence>
<gene>
    <name evidence="2" type="ORF">SLEP1_g53956</name>
</gene>
<keyword evidence="1" id="KW-1133">Transmembrane helix</keyword>
<dbReference type="Proteomes" id="UP001054252">
    <property type="component" value="Unassembled WGS sequence"/>
</dbReference>
<reference evidence="2 3" key="1">
    <citation type="journal article" date="2021" name="Commun. Biol.">
        <title>The genome of Shorea leprosula (Dipterocarpaceae) highlights the ecological relevance of drought in aseasonal tropical rainforests.</title>
        <authorList>
            <person name="Ng K.K.S."/>
            <person name="Kobayashi M.J."/>
            <person name="Fawcett J.A."/>
            <person name="Hatakeyama M."/>
            <person name="Paape T."/>
            <person name="Ng C.H."/>
            <person name="Ang C.C."/>
            <person name="Tnah L.H."/>
            <person name="Lee C.T."/>
            <person name="Nishiyama T."/>
            <person name="Sese J."/>
            <person name="O'Brien M.J."/>
            <person name="Copetti D."/>
            <person name="Mohd Noor M.I."/>
            <person name="Ong R.C."/>
            <person name="Putra M."/>
            <person name="Sireger I.Z."/>
            <person name="Indrioko S."/>
            <person name="Kosugi Y."/>
            <person name="Izuno A."/>
            <person name="Isagi Y."/>
            <person name="Lee S.L."/>
            <person name="Shimizu K.K."/>
        </authorList>
    </citation>
    <scope>NUCLEOTIDE SEQUENCE [LARGE SCALE GENOMIC DNA]</scope>
    <source>
        <strain evidence="2">214</strain>
    </source>
</reference>
<evidence type="ECO:0000313" key="3">
    <source>
        <dbReference type="Proteomes" id="UP001054252"/>
    </source>
</evidence>
<organism evidence="2 3">
    <name type="scientific">Rubroshorea leprosula</name>
    <dbReference type="NCBI Taxonomy" id="152421"/>
    <lineage>
        <taxon>Eukaryota</taxon>
        <taxon>Viridiplantae</taxon>
        <taxon>Streptophyta</taxon>
        <taxon>Embryophyta</taxon>
        <taxon>Tracheophyta</taxon>
        <taxon>Spermatophyta</taxon>
        <taxon>Magnoliopsida</taxon>
        <taxon>eudicotyledons</taxon>
        <taxon>Gunneridae</taxon>
        <taxon>Pentapetalae</taxon>
        <taxon>rosids</taxon>
        <taxon>malvids</taxon>
        <taxon>Malvales</taxon>
        <taxon>Dipterocarpaceae</taxon>
        <taxon>Rubroshorea</taxon>
    </lineage>
</organism>
<comment type="caution">
    <text evidence="2">The sequence shown here is derived from an EMBL/GenBank/DDBJ whole genome shotgun (WGS) entry which is preliminary data.</text>
</comment>
<dbReference type="AlphaFoldDB" id="A0AAV5MBU3"/>
<dbReference type="EMBL" id="BPVZ01000220">
    <property type="protein sequence ID" value="GKV47010.1"/>
    <property type="molecule type" value="Genomic_DNA"/>
</dbReference>
<evidence type="ECO:0000313" key="2">
    <source>
        <dbReference type="EMBL" id="GKV47010.1"/>
    </source>
</evidence>
<sequence length="188" mass="21199">MADQQILDRRKNHHLHMACCINEHPSCSSSDCETCFISPHTVATILRWKRFALVVAMCILAVGVVILQLAFYLSIQVDGGSPESQCITAYTLPFHRKISKYLRFLTSPPCAPSHFRLFSFYPNSTALSRGPFFNEGTPITHGWSLILDFAKARFFQVNFELCICLGQQCLIFLNGMDALMPQVIYANS</sequence>
<keyword evidence="1" id="KW-0472">Membrane</keyword>
<keyword evidence="3" id="KW-1185">Reference proteome</keyword>
<protein>
    <submittedName>
        <fullName evidence="2">Uncharacterized protein</fullName>
    </submittedName>
</protein>
<proteinExistence type="predicted"/>